<reference evidence="4" key="1">
    <citation type="submission" date="2015-07" db="EMBL/GenBank/DDBJ databases">
        <title>Genome sequencing project for genomic taxonomy and phylogenomics of Bacillus-like bacteria.</title>
        <authorList>
            <person name="Liu B."/>
            <person name="Wang J."/>
            <person name="Zhu Y."/>
            <person name="Liu G."/>
            <person name="Chen Q."/>
            <person name="Chen Z."/>
            <person name="Lan J."/>
            <person name="Che J."/>
            <person name="Ge C."/>
            <person name="Shi H."/>
            <person name="Pan Z."/>
            <person name="Liu X."/>
        </authorList>
    </citation>
    <scope>NUCLEOTIDE SEQUENCE [LARGE SCALE GENOMIC DNA]</scope>
    <source>
        <strain evidence="4">DSM 9887</strain>
    </source>
</reference>
<reference evidence="2 5" key="3">
    <citation type="submission" date="2019-06" db="EMBL/GenBank/DDBJ databases">
        <title>Whole genome shotgun sequence of Brevibacillus reuszeri NBRC 15719.</title>
        <authorList>
            <person name="Hosoyama A."/>
            <person name="Uohara A."/>
            <person name="Ohji S."/>
            <person name="Ichikawa N."/>
        </authorList>
    </citation>
    <scope>NUCLEOTIDE SEQUENCE [LARGE SCALE GENOMIC DNA]</scope>
    <source>
        <strain evidence="2 5">NBRC 15719</strain>
    </source>
</reference>
<dbReference type="Proteomes" id="UP000319578">
    <property type="component" value="Unassembled WGS sequence"/>
</dbReference>
<name>A0A0K9YJZ4_9BACL</name>
<keyword evidence="1" id="KW-0812">Transmembrane</keyword>
<dbReference type="OrthoDB" id="2468177at2"/>
<evidence type="ECO:0000256" key="1">
    <source>
        <dbReference type="SAM" id="Phobius"/>
    </source>
</evidence>
<accession>A0A0K9YJZ4</accession>
<dbReference type="EMBL" id="LGIQ01000016">
    <property type="protein sequence ID" value="KNB68984.1"/>
    <property type="molecule type" value="Genomic_DNA"/>
</dbReference>
<reference evidence="3" key="2">
    <citation type="submission" date="2015-07" db="EMBL/GenBank/DDBJ databases">
        <title>MeaNS - Measles Nucleotide Surveillance Program.</title>
        <authorList>
            <person name="Tran T."/>
            <person name="Druce J."/>
        </authorList>
    </citation>
    <scope>NUCLEOTIDE SEQUENCE</scope>
    <source>
        <strain evidence="3">DSM 9887</strain>
    </source>
</reference>
<dbReference type="AlphaFoldDB" id="A0A0K9YJZ4"/>
<keyword evidence="1" id="KW-0472">Membrane</keyword>
<keyword evidence="1" id="KW-1133">Transmembrane helix</keyword>
<dbReference type="EMBL" id="BJON01000021">
    <property type="protein sequence ID" value="GED71500.1"/>
    <property type="molecule type" value="Genomic_DNA"/>
</dbReference>
<sequence>MEDLLLMLSLEDFFALLALFAGCFTSLYYLRRRIPTTNLALDWQQSDTYQPPINPCMIETYPMAARQPMRSRLFRRMQHLDGEADTYDYRFLEVSA</sequence>
<evidence type="ECO:0000313" key="4">
    <source>
        <dbReference type="Proteomes" id="UP000036834"/>
    </source>
</evidence>
<protein>
    <submittedName>
        <fullName evidence="3">Uncharacterized protein</fullName>
    </submittedName>
</protein>
<evidence type="ECO:0000313" key="5">
    <source>
        <dbReference type="Proteomes" id="UP000319578"/>
    </source>
</evidence>
<keyword evidence="5" id="KW-1185">Reference proteome</keyword>
<dbReference type="RefSeq" id="WP_049742367.1">
    <property type="nucleotide sequence ID" value="NZ_BJON01000021.1"/>
</dbReference>
<organism evidence="3 4">
    <name type="scientific">Brevibacillus reuszeri</name>
    <dbReference type="NCBI Taxonomy" id="54915"/>
    <lineage>
        <taxon>Bacteria</taxon>
        <taxon>Bacillati</taxon>
        <taxon>Bacillota</taxon>
        <taxon>Bacilli</taxon>
        <taxon>Bacillales</taxon>
        <taxon>Paenibacillaceae</taxon>
        <taxon>Brevibacillus</taxon>
    </lineage>
</organism>
<proteinExistence type="predicted"/>
<evidence type="ECO:0000313" key="2">
    <source>
        <dbReference type="EMBL" id="GED71500.1"/>
    </source>
</evidence>
<dbReference type="PATRIC" id="fig|54915.3.peg.5932"/>
<feature type="transmembrane region" description="Helical" evidence="1">
    <location>
        <begin position="13"/>
        <end position="30"/>
    </location>
</feature>
<gene>
    <name evidence="3" type="ORF">ADS79_31175</name>
    <name evidence="2" type="ORF">BRE01_52020</name>
</gene>
<comment type="caution">
    <text evidence="3">The sequence shown here is derived from an EMBL/GenBank/DDBJ whole genome shotgun (WGS) entry which is preliminary data.</text>
</comment>
<evidence type="ECO:0000313" key="3">
    <source>
        <dbReference type="EMBL" id="KNB68984.1"/>
    </source>
</evidence>
<dbReference type="Proteomes" id="UP000036834">
    <property type="component" value="Unassembled WGS sequence"/>
</dbReference>